<evidence type="ECO:0000313" key="2">
    <source>
        <dbReference type="Proteomes" id="UP001472677"/>
    </source>
</evidence>
<proteinExistence type="predicted"/>
<dbReference type="Pfam" id="PF03321">
    <property type="entry name" value="GH3"/>
    <property type="match status" value="1"/>
</dbReference>
<gene>
    <name evidence="1" type="ORF">V6N12_054245</name>
</gene>
<keyword evidence="2" id="KW-1185">Reference proteome</keyword>
<reference evidence="1 2" key="1">
    <citation type="journal article" date="2024" name="G3 (Bethesda)">
        <title>Genome assembly of Hibiscus sabdariffa L. provides insights into metabolisms of medicinal natural products.</title>
        <authorList>
            <person name="Kim T."/>
        </authorList>
    </citation>
    <scope>NUCLEOTIDE SEQUENCE [LARGE SCALE GENOMIC DNA]</scope>
    <source>
        <strain evidence="1">TK-2024</strain>
        <tissue evidence="1">Old leaves</tissue>
    </source>
</reference>
<dbReference type="PANTHER" id="PTHR31901">
    <property type="entry name" value="GH3 DOMAIN-CONTAINING PROTEIN"/>
    <property type="match status" value="1"/>
</dbReference>
<protein>
    <submittedName>
        <fullName evidence="1">Uncharacterized protein</fullName>
    </submittedName>
</protein>
<accession>A0ABR2CZU3</accession>
<dbReference type="InterPro" id="IPR004993">
    <property type="entry name" value="GH3"/>
</dbReference>
<evidence type="ECO:0000313" key="1">
    <source>
        <dbReference type="EMBL" id="KAK8527017.1"/>
    </source>
</evidence>
<dbReference type="Proteomes" id="UP001472677">
    <property type="component" value="Unassembled WGS sequence"/>
</dbReference>
<dbReference type="EMBL" id="JBBPBM010000038">
    <property type="protein sequence ID" value="KAK8527017.1"/>
    <property type="molecule type" value="Genomic_DNA"/>
</dbReference>
<dbReference type="PANTHER" id="PTHR31901:SF57">
    <property type="entry name" value="INDOLE-3-ACETIC ACID-AMIDO SYNTHETASE GH3.17-LIKE ISOFORM X3"/>
    <property type="match status" value="1"/>
</dbReference>
<name>A0ABR2CZU3_9ROSI</name>
<comment type="caution">
    <text evidence="1">The sequence shown here is derived from an EMBL/GenBank/DDBJ whole genome shotgun (WGS) entry which is preliminary data.</text>
</comment>
<organism evidence="1 2">
    <name type="scientific">Hibiscus sabdariffa</name>
    <name type="common">roselle</name>
    <dbReference type="NCBI Taxonomy" id="183260"/>
    <lineage>
        <taxon>Eukaryota</taxon>
        <taxon>Viridiplantae</taxon>
        <taxon>Streptophyta</taxon>
        <taxon>Embryophyta</taxon>
        <taxon>Tracheophyta</taxon>
        <taxon>Spermatophyta</taxon>
        <taxon>Magnoliopsida</taxon>
        <taxon>eudicotyledons</taxon>
        <taxon>Gunneridae</taxon>
        <taxon>Pentapetalae</taxon>
        <taxon>rosids</taxon>
        <taxon>malvids</taxon>
        <taxon>Malvales</taxon>
        <taxon>Malvaceae</taxon>
        <taxon>Malvoideae</taxon>
        <taxon>Hibiscus</taxon>
    </lineage>
</organism>
<sequence length="168" mass="19114">MASVNEFEDGLKMIEELTTIAEQVQEHVLGQILSGTTGGELKIVPVTSEISNLRTVYVSLLTSVMKKHFGNMDQAGKRLDFMFAILEIETPSGIKARIVTTSMYKDNDYRNIISKHYTSPIETIFCSDTKQSMYRQLLIGLIRRDEVVMFASNFLTAILRVIKFFEDF</sequence>